<evidence type="ECO:0000313" key="5">
    <source>
        <dbReference type="Proteomes" id="UP000234681"/>
    </source>
</evidence>
<keyword evidence="1" id="KW-0863">Zinc-finger</keyword>
<dbReference type="AlphaFoldDB" id="A6KQG9"/>
<feature type="compositionally biased region" description="Polar residues" evidence="2">
    <location>
        <begin position="1"/>
        <end position="20"/>
    </location>
</feature>
<gene>
    <name evidence="4" type="primary">RGD1308123</name>
    <name evidence="4" type="ORF">rCG_37567</name>
</gene>
<dbReference type="PROSITE" id="PS00028">
    <property type="entry name" value="ZINC_FINGER_C2H2_1"/>
    <property type="match status" value="1"/>
</dbReference>
<dbReference type="PANTHER" id="PTHR21695:SF0">
    <property type="entry name" value="ZINC FINGER PROTEIN 414"/>
    <property type="match status" value="1"/>
</dbReference>
<protein>
    <submittedName>
        <fullName evidence="4">Uncharacterized protein RGD1308123</fullName>
    </submittedName>
</protein>
<keyword evidence="1" id="KW-0479">Metal-binding</keyword>
<feature type="compositionally biased region" description="Polar residues" evidence="2">
    <location>
        <begin position="70"/>
        <end position="80"/>
    </location>
</feature>
<evidence type="ECO:0000256" key="1">
    <source>
        <dbReference type="PROSITE-ProRule" id="PRU00042"/>
    </source>
</evidence>
<dbReference type="GO" id="GO:0008270">
    <property type="term" value="F:zinc ion binding"/>
    <property type="evidence" value="ECO:0007669"/>
    <property type="project" value="UniProtKB-KW"/>
</dbReference>
<keyword evidence="1" id="KW-0862">Zinc</keyword>
<proteinExistence type="predicted"/>
<dbReference type="PROSITE" id="PS50157">
    <property type="entry name" value="ZINC_FINGER_C2H2_2"/>
    <property type="match status" value="1"/>
</dbReference>
<evidence type="ECO:0000256" key="2">
    <source>
        <dbReference type="SAM" id="MobiDB-lite"/>
    </source>
</evidence>
<evidence type="ECO:0000259" key="3">
    <source>
        <dbReference type="PROSITE" id="PS50157"/>
    </source>
</evidence>
<dbReference type="EMBL" id="CH474088">
    <property type="protein sequence ID" value="EDL86634.1"/>
    <property type="molecule type" value="Genomic_DNA"/>
</dbReference>
<feature type="region of interest" description="Disordered" evidence="2">
    <location>
        <begin position="1"/>
        <end position="161"/>
    </location>
</feature>
<evidence type="ECO:0000313" key="4">
    <source>
        <dbReference type="EMBL" id="EDL86634.1"/>
    </source>
</evidence>
<dbReference type="InterPro" id="IPR031799">
    <property type="entry name" value="Znf-C2H2_ribbon"/>
</dbReference>
<reference evidence="4 5" key="1">
    <citation type="submission" date="2005-09" db="EMBL/GenBank/DDBJ databases">
        <authorList>
            <person name="Mural R.J."/>
            <person name="Li P.W."/>
            <person name="Adams M.D."/>
            <person name="Amanatides P.G."/>
            <person name="Baden-Tillson H."/>
            <person name="Barnstead M."/>
            <person name="Chin S.H."/>
            <person name="Dew I."/>
            <person name="Evans C.A."/>
            <person name="Ferriera S."/>
            <person name="Flanigan M."/>
            <person name="Fosler C."/>
            <person name="Glodek A."/>
            <person name="Gu Z."/>
            <person name="Holt R.A."/>
            <person name="Jennings D."/>
            <person name="Kraft C.L."/>
            <person name="Lu F."/>
            <person name="Nguyen T."/>
            <person name="Nusskern D.R."/>
            <person name="Pfannkoch C.M."/>
            <person name="Sitter C."/>
            <person name="Sutton G.G."/>
            <person name="Venter J.C."/>
            <person name="Wang Z."/>
            <person name="Woodage T."/>
            <person name="Zheng X.H."/>
            <person name="Zhong F."/>
        </authorList>
    </citation>
    <scope>NUCLEOTIDE SEQUENCE [LARGE SCALE GENOMIC DNA]</scope>
    <source>
        <strain>BN</strain>
        <strain evidence="5">Sprague-Dawley</strain>
    </source>
</reference>
<accession>A6KQG9</accession>
<dbReference type="InterPro" id="IPR013087">
    <property type="entry name" value="Znf_C2H2_type"/>
</dbReference>
<dbReference type="Pfam" id="PF15909">
    <property type="entry name" value="zf-C2H2_8"/>
    <property type="match status" value="1"/>
</dbReference>
<feature type="compositionally biased region" description="Polar residues" evidence="2">
    <location>
        <begin position="100"/>
        <end position="110"/>
    </location>
</feature>
<dbReference type="Proteomes" id="UP000234681">
    <property type="component" value="Chromosome 7"/>
</dbReference>
<feature type="domain" description="C2H2-type" evidence="3">
    <location>
        <begin position="99"/>
        <end position="128"/>
    </location>
</feature>
<dbReference type="InterPro" id="IPR039882">
    <property type="entry name" value="ZN414"/>
</dbReference>
<sequence>MEELSGPSSDTLATVESSSNEPDKEVASPDVAATATLSSVEEPGPNPTATPPVWDRGGPLQQVACPVPDSCQTSSTTRGVGTNEDLRLPRRRPPPGKQIPCSSPGCSLSFPSVRDLAQHLRTHSTPGPPTSSTAIWKKSQGATSSPRRPQGGSDAPSGACR</sequence>
<name>A6KQG9_RAT</name>
<organism evidence="4 5">
    <name type="scientific">Rattus norvegicus</name>
    <name type="common">Rat</name>
    <dbReference type="NCBI Taxonomy" id="10116"/>
    <lineage>
        <taxon>Eukaryota</taxon>
        <taxon>Metazoa</taxon>
        <taxon>Chordata</taxon>
        <taxon>Craniata</taxon>
        <taxon>Vertebrata</taxon>
        <taxon>Euteleostomi</taxon>
        <taxon>Mammalia</taxon>
        <taxon>Eutheria</taxon>
        <taxon>Euarchontoglires</taxon>
        <taxon>Glires</taxon>
        <taxon>Rodentia</taxon>
        <taxon>Myomorpha</taxon>
        <taxon>Muroidea</taxon>
        <taxon>Muridae</taxon>
        <taxon>Murinae</taxon>
        <taxon>Rattus</taxon>
    </lineage>
</organism>
<dbReference type="PANTHER" id="PTHR21695">
    <property type="entry name" value="ZINC FINGER PROTEIN 414"/>
    <property type="match status" value="1"/>
</dbReference>